<feature type="chain" id="PRO_5039138249" description="Lipoprotein" evidence="1">
    <location>
        <begin position="25"/>
        <end position="165"/>
    </location>
</feature>
<dbReference type="KEGG" id="palo:E6C60_0547"/>
<dbReference type="OrthoDB" id="2607712at2"/>
<reference evidence="2 3" key="1">
    <citation type="submission" date="2019-05" db="EMBL/GenBank/DDBJ databases">
        <authorList>
            <person name="Chen C."/>
        </authorList>
    </citation>
    <scope>NUCLEOTIDE SEQUENCE [LARGE SCALE GENOMIC DNA]</scope>
    <source>
        <strain evidence="2 3">HB172198</strain>
    </source>
</reference>
<keyword evidence="1" id="KW-0732">Signal</keyword>
<gene>
    <name evidence="2" type="ORF">E6C60_0547</name>
</gene>
<organism evidence="2 3">
    <name type="scientific">Paenibacillus algicola</name>
    <dbReference type="NCBI Taxonomy" id="2565926"/>
    <lineage>
        <taxon>Bacteria</taxon>
        <taxon>Bacillati</taxon>
        <taxon>Bacillota</taxon>
        <taxon>Bacilli</taxon>
        <taxon>Bacillales</taxon>
        <taxon>Paenibacillaceae</taxon>
        <taxon>Paenibacillus</taxon>
    </lineage>
</organism>
<keyword evidence="3" id="KW-1185">Reference proteome</keyword>
<accession>A0A4P8XIF4</accession>
<evidence type="ECO:0008006" key="4">
    <source>
        <dbReference type="Google" id="ProtNLM"/>
    </source>
</evidence>
<dbReference type="PROSITE" id="PS51257">
    <property type="entry name" value="PROKAR_LIPOPROTEIN"/>
    <property type="match status" value="1"/>
</dbReference>
<evidence type="ECO:0000313" key="2">
    <source>
        <dbReference type="EMBL" id="QCT01270.1"/>
    </source>
</evidence>
<evidence type="ECO:0000256" key="1">
    <source>
        <dbReference type="SAM" id="SignalP"/>
    </source>
</evidence>
<dbReference type="EMBL" id="CP040396">
    <property type="protein sequence ID" value="QCT01270.1"/>
    <property type="molecule type" value="Genomic_DNA"/>
</dbReference>
<feature type="signal peptide" evidence="1">
    <location>
        <begin position="1"/>
        <end position="24"/>
    </location>
</feature>
<name>A0A4P8XIF4_9BACL</name>
<sequence length="165" mass="19181">MRKSILLVQMILCSMLLISCSVPERTNQDNESEEVLSGINISIYNDNSIKPQPELFDVESEANLLSTTVREIENADPAPVTIPTIDEINRILILEFTYEKKGKTTSKTDYYIMIWDNSEKYYIKKFTMTRDFYYDKYDEQAKEKILQSVGSDNWRSILPLTILTN</sequence>
<dbReference type="AlphaFoldDB" id="A0A4P8XIF4"/>
<protein>
    <recommendedName>
        <fullName evidence="4">Lipoprotein</fullName>
    </recommendedName>
</protein>
<evidence type="ECO:0000313" key="3">
    <source>
        <dbReference type="Proteomes" id="UP000300879"/>
    </source>
</evidence>
<dbReference type="RefSeq" id="WP_138224351.1">
    <property type="nucleotide sequence ID" value="NZ_CP040396.1"/>
</dbReference>
<dbReference type="Proteomes" id="UP000300879">
    <property type="component" value="Chromosome"/>
</dbReference>
<proteinExistence type="predicted"/>